<dbReference type="EMBL" id="JABBWD010000081">
    <property type="protein sequence ID" value="KAG1768082.1"/>
    <property type="molecule type" value="Genomic_DNA"/>
</dbReference>
<evidence type="ECO:0000313" key="1">
    <source>
        <dbReference type="EMBL" id="KAG1768082.1"/>
    </source>
</evidence>
<comment type="caution">
    <text evidence="1">The sequence shown here is derived from an EMBL/GenBank/DDBJ whole genome shotgun (WGS) entry which is preliminary data.</text>
</comment>
<dbReference type="AlphaFoldDB" id="A0A9P7CXF5"/>
<name>A0A9P7CXF5_9AGAM</name>
<keyword evidence="2" id="KW-1185">Reference proteome</keyword>
<reference evidence="1" key="1">
    <citation type="journal article" date="2020" name="New Phytol.">
        <title>Comparative genomics reveals dynamic genome evolution in host specialist ectomycorrhizal fungi.</title>
        <authorList>
            <person name="Lofgren L.A."/>
            <person name="Nguyen N.H."/>
            <person name="Vilgalys R."/>
            <person name="Ruytinx J."/>
            <person name="Liao H.L."/>
            <person name="Branco S."/>
            <person name="Kuo A."/>
            <person name="LaButti K."/>
            <person name="Lipzen A."/>
            <person name="Andreopoulos W."/>
            <person name="Pangilinan J."/>
            <person name="Riley R."/>
            <person name="Hundley H."/>
            <person name="Na H."/>
            <person name="Barry K."/>
            <person name="Grigoriev I.V."/>
            <person name="Stajich J.E."/>
            <person name="Kennedy P.G."/>
        </authorList>
    </citation>
    <scope>NUCLEOTIDE SEQUENCE</scope>
    <source>
        <strain evidence="1">DOB743</strain>
    </source>
</reference>
<dbReference type="OrthoDB" id="9991317at2759"/>
<evidence type="ECO:0000313" key="2">
    <source>
        <dbReference type="Proteomes" id="UP000714275"/>
    </source>
</evidence>
<accession>A0A9P7CXF5</accession>
<organism evidence="1 2">
    <name type="scientific">Suillus placidus</name>
    <dbReference type="NCBI Taxonomy" id="48579"/>
    <lineage>
        <taxon>Eukaryota</taxon>
        <taxon>Fungi</taxon>
        <taxon>Dikarya</taxon>
        <taxon>Basidiomycota</taxon>
        <taxon>Agaricomycotina</taxon>
        <taxon>Agaricomycetes</taxon>
        <taxon>Agaricomycetidae</taxon>
        <taxon>Boletales</taxon>
        <taxon>Suillineae</taxon>
        <taxon>Suillaceae</taxon>
        <taxon>Suillus</taxon>
    </lineage>
</organism>
<sequence length="154" mass="17590">MTLMRPSLCTKKCYACGLLGTRYRHFSLNNLGGALVTRFDRRGDIDGITRTVSLYHSALALHPPGNPRHGSAIIVPTSGEPHQVRFSRTTLPDLEKLKDEFATAIRHTARVHQEQPRKKLQVLLQMVWDDINDSAYRAWIVFTSRYRKYGIDLV</sequence>
<dbReference type="Proteomes" id="UP000714275">
    <property type="component" value="Unassembled WGS sequence"/>
</dbReference>
<gene>
    <name evidence="1" type="ORF">EV702DRAFT_740344</name>
</gene>
<proteinExistence type="predicted"/>
<protein>
    <submittedName>
        <fullName evidence="1">Uncharacterized protein</fullName>
    </submittedName>
</protein>